<dbReference type="InterPro" id="IPR058548">
    <property type="entry name" value="MlaB-like_STAS"/>
</dbReference>
<dbReference type="PROSITE" id="PS50801">
    <property type="entry name" value="STAS"/>
    <property type="match status" value="1"/>
</dbReference>
<sequence>MEKGRGSGRRCKSLGGEAISASTNAGRRIQADPALRPTALEVSMTTSAETSQDAARVQIEGELTIYTVTELAARILPQVGTAARLDVDLSQVTEMDGAGLQLLAVIQREAEKNGTALHMTGQSKAVTETFELCNPGVVL</sequence>
<dbReference type="CDD" id="cd07043">
    <property type="entry name" value="STAS_anti-anti-sigma_factors"/>
    <property type="match status" value="1"/>
</dbReference>
<dbReference type="SUPFAM" id="SSF52091">
    <property type="entry name" value="SpoIIaa-like"/>
    <property type="match status" value="1"/>
</dbReference>
<comment type="caution">
    <text evidence="2">The sequence shown here is derived from an EMBL/GenBank/DDBJ whole genome shotgun (WGS) entry which is preliminary data.</text>
</comment>
<protein>
    <submittedName>
        <fullName evidence="2">STAS domain protein</fullName>
    </submittedName>
</protein>
<dbReference type="PANTHER" id="PTHR35849">
    <property type="entry name" value="BLR2341 PROTEIN"/>
    <property type="match status" value="1"/>
</dbReference>
<accession>A0AA40P0Y2</accession>
<dbReference type="InterPro" id="IPR052746">
    <property type="entry name" value="MlaB_ABC_Transporter"/>
</dbReference>
<dbReference type="AlphaFoldDB" id="A0AA40P0Y2"/>
<dbReference type="Gene3D" id="3.30.750.24">
    <property type="entry name" value="STAS domain"/>
    <property type="match status" value="1"/>
</dbReference>
<name>A0AA40P0Y2_9PSED</name>
<proteinExistence type="predicted"/>
<evidence type="ECO:0000259" key="1">
    <source>
        <dbReference type="PROSITE" id="PS50801"/>
    </source>
</evidence>
<dbReference type="Proteomes" id="UP000050523">
    <property type="component" value="Unassembled WGS sequence"/>
</dbReference>
<organism evidence="2 3">
    <name type="scientific">Pseudomonas tremae</name>
    <dbReference type="NCBI Taxonomy" id="200454"/>
    <lineage>
        <taxon>Bacteria</taxon>
        <taxon>Pseudomonadati</taxon>
        <taxon>Pseudomonadota</taxon>
        <taxon>Gammaproteobacteria</taxon>
        <taxon>Pseudomonadales</taxon>
        <taxon>Pseudomonadaceae</taxon>
        <taxon>Pseudomonas</taxon>
    </lineage>
</organism>
<evidence type="ECO:0000313" key="2">
    <source>
        <dbReference type="EMBL" id="KPY91465.1"/>
    </source>
</evidence>
<dbReference type="InterPro" id="IPR036513">
    <property type="entry name" value="STAS_dom_sf"/>
</dbReference>
<evidence type="ECO:0000313" key="3">
    <source>
        <dbReference type="Proteomes" id="UP000050523"/>
    </source>
</evidence>
<dbReference type="EMBL" id="LJRO01000482">
    <property type="protein sequence ID" value="KPY91465.1"/>
    <property type="molecule type" value="Genomic_DNA"/>
</dbReference>
<dbReference type="Pfam" id="PF13466">
    <property type="entry name" value="STAS_2"/>
    <property type="match status" value="1"/>
</dbReference>
<reference evidence="2 3" key="1">
    <citation type="submission" date="2015-09" db="EMBL/GenBank/DDBJ databases">
        <title>Genome announcement of multiple Pseudomonas syringae strains.</title>
        <authorList>
            <person name="Thakur S."/>
            <person name="Wang P.W."/>
            <person name="Gong Y."/>
            <person name="Weir B.S."/>
            <person name="Guttman D.S."/>
        </authorList>
    </citation>
    <scope>NUCLEOTIDE SEQUENCE [LARGE SCALE GENOMIC DNA]</scope>
    <source>
        <strain evidence="2 3">ICMP9151</strain>
    </source>
</reference>
<dbReference type="InterPro" id="IPR002645">
    <property type="entry name" value="STAS_dom"/>
</dbReference>
<dbReference type="PANTHER" id="PTHR35849:SF2">
    <property type="entry name" value="BLR2341 PROTEIN"/>
    <property type="match status" value="1"/>
</dbReference>
<gene>
    <name evidence="2" type="ORF">ALO43_100048</name>
</gene>
<feature type="domain" description="STAS" evidence="1">
    <location>
        <begin position="44"/>
        <end position="139"/>
    </location>
</feature>